<gene>
    <name evidence="2" type="ordered locus">LFE_0428</name>
</gene>
<evidence type="ECO:0000256" key="1">
    <source>
        <dbReference type="SAM" id="SignalP"/>
    </source>
</evidence>
<dbReference type="STRING" id="1162668.LFE_0428"/>
<sequence length="115" mass="12396">MHPLKMVTASLISAAFFSMGLVGTPAFAAEKTSVKITSPKSGSTVHNPVLIRYILHKGPKGDHVHLFIDGQFTEPTHQNPIKIKLPKGRHTLTLKVATAGHKILGPKSKVTVNVE</sequence>
<dbReference type="KEGG" id="lfc:LFE_0428"/>
<dbReference type="EMBL" id="AP012342">
    <property type="protein sequence ID" value="BAM06149.1"/>
    <property type="molecule type" value="Genomic_DNA"/>
</dbReference>
<dbReference type="HOGENOM" id="CLU_2105943_0_0_0"/>
<feature type="chain" id="PRO_5003629801" description="DUF4399 domain-containing protein" evidence="1">
    <location>
        <begin position="29"/>
        <end position="115"/>
    </location>
</feature>
<dbReference type="OrthoDB" id="531568at2"/>
<feature type="signal peptide" evidence="1">
    <location>
        <begin position="1"/>
        <end position="28"/>
    </location>
</feature>
<protein>
    <recommendedName>
        <fullName evidence="4">DUF4399 domain-containing protein</fullName>
    </recommendedName>
</protein>
<dbReference type="Proteomes" id="UP000007382">
    <property type="component" value="Chromosome"/>
</dbReference>
<dbReference type="PATRIC" id="fig|1162668.3.peg.499"/>
<dbReference type="AlphaFoldDB" id="I0ILK0"/>
<reference evidence="3" key="2">
    <citation type="submission" date="2012-03" db="EMBL/GenBank/DDBJ databases">
        <title>The complete genome sequence of the pioneer microbe on fresh volcanic deposit, Leptospirillum ferrooxidans strain C2-3.</title>
        <authorList>
            <person name="Fujimura R."/>
            <person name="Sato Y."/>
            <person name="Nishizawa T."/>
            <person name="Nanba K."/>
            <person name="Oshima K."/>
            <person name="Hattori M."/>
            <person name="Kamijo T."/>
            <person name="Ohta H."/>
        </authorList>
    </citation>
    <scope>NUCLEOTIDE SEQUENCE [LARGE SCALE GENOMIC DNA]</scope>
    <source>
        <strain evidence="3">C2-3</strain>
    </source>
</reference>
<reference evidence="2 3" key="1">
    <citation type="journal article" date="2012" name="J. Bacteriol.">
        <title>Complete Genome Sequence of Leptospirillum ferrooxidans Strain C2-3, Isolated from a Fresh Volcanic Ash Deposit on the Island of Miyake, Japan.</title>
        <authorList>
            <person name="Fujimura R."/>
            <person name="Sato Y."/>
            <person name="Nishizawa T."/>
            <person name="Oshima K."/>
            <person name="Kim S.-W."/>
            <person name="Hattori M."/>
            <person name="Kamijo T."/>
            <person name="Ohta H."/>
        </authorList>
    </citation>
    <scope>NUCLEOTIDE SEQUENCE [LARGE SCALE GENOMIC DNA]</scope>
    <source>
        <strain evidence="2 3">C2-3</strain>
    </source>
</reference>
<keyword evidence="3" id="KW-1185">Reference proteome</keyword>
<accession>I0ILK0</accession>
<proteinExistence type="predicted"/>
<name>I0ILK0_LEPFC</name>
<evidence type="ECO:0000313" key="2">
    <source>
        <dbReference type="EMBL" id="BAM06149.1"/>
    </source>
</evidence>
<evidence type="ECO:0000313" key="3">
    <source>
        <dbReference type="Proteomes" id="UP000007382"/>
    </source>
</evidence>
<evidence type="ECO:0008006" key="4">
    <source>
        <dbReference type="Google" id="ProtNLM"/>
    </source>
</evidence>
<dbReference type="RefSeq" id="WP_014448642.1">
    <property type="nucleotide sequence ID" value="NC_017094.1"/>
</dbReference>
<organism evidence="2 3">
    <name type="scientific">Leptospirillum ferrooxidans (strain C2-3)</name>
    <dbReference type="NCBI Taxonomy" id="1162668"/>
    <lineage>
        <taxon>Bacteria</taxon>
        <taxon>Pseudomonadati</taxon>
        <taxon>Nitrospirota</taxon>
        <taxon>Nitrospiria</taxon>
        <taxon>Nitrospirales</taxon>
        <taxon>Nitrospiraceae</taxon>
        <taxon>Leptospirillum</taxon>
    </lineage>
</organism>
<keyword evidence="1" id="KW-0732">Signal</keyword>